<evidence type="ECO:0000256" key="1">
    <source>
        <dbReference type="ARBA" id="ARBA00004651"/>
    </source>
</evidence>
<comment type="similarity">
    <text evidence="2">Belongs to the Rht family.</text>
</comment>
<dbReference type="AlphaFoldDB" id="A0A560EQE6"/>
<evidence type="ECO:0000256" key="6">
    <source>
        <dbReference type="ARBA" id="ARBA00023136"/>
    </source>
</evidence>
<dbReference type="GO" id="GO:0042970">
    <property type="term" value="F:homoserine transmembrane transporter activity"/>
    <property type="evidence" value="ECO:0007669"/>
    <property type="project" value="TreeGrafter"/>
</dbReference>
<sequence>MLSWQTLSAFAVTCFFLSATPGPNMLFAMGIGLRHGVRAAAWAGAGMCLALGAMAGLSAVGMAALLQASSTAFMVVKVLGVAYLLYLGVQAWRADPKETLRAEADAEQRGEAVRPADARAHRLLLRGLLVCGSNPKALIFMAAFFPQFIDAGQPLTAQLVLLTVLMVVIEFGWILTYAIGGQTLAGRLQTPKAARQLNRLTGGLLIGAGGILALMR</sequence>
<evidence type="ECO:0000256" key="5">
    <source>
        <dbReference type="ARBA" id="ARBA00022989"/>
    </source>
</evidence>
<evidence type="ECO:0000256" key="7">
    <source>
        <dbReference type="SAM" id="Phobius"/>
    </source>
</evidence>
<dbReference type="PIRSF" id="PIRSF006324">
    <property type="entry name" value="LeuE"/>
    <property type="match status" value="1"/>
</dbReference>
<evidence type="ECO:0000313" key="9">
    <source>
        <dbReference type="Proteomes" id="UP000319859"/>
    </source>
</evidence>
<keyword evidence="5 7" id="KW-1133">Transmembrane helix</keyword>
<gene>
    <name evidence="8" type="ORF">FBZ89_12927</name>
</gene>
<feature type="transmembrane region" description="Helical" evidence="7">
    <location>
        <begin position="6"/>
        <end position="27"/>
    </location>
</feature>
<accession>A0A560EQE6</accession>
<feature type="transmembrane region" description="Helical" evidence="7">
    <location>
        <begin position="155"/>
        <end position="176"/>
    </location>
</feature>
<comment type="subcellular location">
    <subcellularLocation>
        <location evidence="1">Cell membrane</location>
        <topology evidence="1">Multi-pass membrane protein</topology>
    </subcellularLocation>
</comment>
<dbReference type="PANTHER" id="PTHR30086">
    <property type="entry name" value="ARGININE EXPORTER PROTEIN ARGO"/>
    <property type="match status" value="1"/>
</dbReference>
<keyword evidence="3" id="KW-1003">Cell membrane</keyword>
<organism evidence="8 9">
    <name type="scientific">Nitrospirillum amazonense</name>
    <dbReference type="NCBI Taxonomy" id="28077"/>
    <lineage>
        <taxon>Bacteria</taxon>
        <taxon>Pseudomonadati</taxon>
        <taxon>Pseudomonadota</taxon>
        <taxon>Alphaproteobacteria</taxon>
        <taxon>Rhodospirillales</taxon>
        <taxon>Azospirillaceae</taxon>
        <taxon>Nitrospirillum</taxon>
    </lineage>
</organism>
<evidence type="ECO:0000313" key="8">
    <source>
        <dbReference type="EMBL" id="TWB11599.1"/>
    </source>
</evidence>
<keyword evidence="4 7" id="KW-0812">Transmembrane</keyword>
<name>A0A560EQE6_9PROT</name>
<comment type="caution">
    <text evidence="8">The sequence shown here is derived from an EMBL/GenBank/DDBJ whole genome shotgun (WGS) entry which is preliminary data.</text>
</comment>
<reference evidence="8 9" key="1">
    <citation type="submission" date="2019-06" db="EMBL/GenBank/DDBJ databases">
        <title>Genomic Encyclopedia of Type Strains, Phase IV (KMG-V): Genome sequencing to study the core and pangenomes of soil and plant-associated prokaryotes.</title>
        <authorList>
            <person name="Whitman W."/>
        </authorList>
    </citation>
    <scope>NUCLEOTIDE SEQUENCE [LARGE SCALE GENOMIC DNA]</scope>
    <source>
        <strain evidence="8 9">BR 11880</strain>
    </source>
</reference>
<dbReference type="InterPro" id="IPR001123">
    <property type="entry name" value="LeuE-type"/>
</dbReference>
<evidence type="ECO:0000256" key="4">
    <source>
        <dbReference type="ARBA" id="ARBA00022692"/>
    </source>
</evidence>
<dbReference type="RefSeq" id="WP_246172750.1">
    <property type="nucleotide sequence ID" value="NZ_VITN01000029.1"/>
</dbReference>
<evidence type="ECO:0000256" key="3">
    <source>
        <dbReference type="ARBA" id="ARBA00022475"/>
    </source>
</evidence>
<proteinExistence type="inferred from homology"/>
<feature type="transmembrane region" description="Helical" evidence="7">
    <location>
        <begin position="197"/>
        <end position="215"/>
    </location>
</feature>
<feature type="transmembrane region" description="Helical" evidence="7">
    <location>
        <begin position="39"/>
        <end position="66"/>
    </location>
</feature>
<evidence type="ECO:0000256" key="2">
    <source>
        <dbReference type="ARBA" id="ARBA00007928"/>
    </source>
</evidence>
<keyword evidence="6 7" id="KW-0472">Membrane</keyword>
<feature type="transmembrane region" description="Helical" evidence="7">
    <location>
        <begin position="72"/>
        <end position="92"/>
    </location>
</feature>
<dbReference type="Proteomes" id="UP000319859">
    <property type="component" value="Unassembled WGS sequence"/>
</dbReference>
<dbReference type="PANTHER" id="PTHR30086:SF14">
    <property type="entry name" value="HOMOSERINE_HOMOSERINE LACTONE EFFLUX PROTEIN"/>
    <property type="match status" value="1"/>
</dbReference>
<feature type="transmembrane region" description="Helical" evidence="7">
    <location>
        <begin position="123"/>
        <end position="149"/>
    </location>
</feature>
<dbReference type="EMBL" id="VITN01000029">
    <property type="protein sequence ID" value="TWB11599.1"/>
    <property type="molecule type" value="Genomic_DNA"/>
</dbReference>
<protein>
    <submittedName>
        <fullName evidence="8">Threonine/homoserine/homoserine lactone efflux protein</fullName>
    </submittedName>
</protein>
<dbReference type="Pfam" id="PF01810">
    <property type="entry name" value="LysE"/>
    <property type="match status" value="1"/>
</dbReference>
<dbReference type="GO" id="GO:0005886">
    <property type="term" value="C:plasma membrane"/>
    <property type="evidence" value="ECO:0007669"/>
    <property type="project" value="UniProtKB-SubCell"/>
</dbReference>